<evidence type="ECO:0000256" key="6">
    <source>
        <dbReference type="ARBA" id="ARBA00023146"/>
    </source>
</evidence>
<dbReference type="PROSITE" id="PS51447">
    <property type="entry name" value="FDX_ACB"/>
    <property type="match status" value="1"/>
</dbReference>
<dbReference type="GO" id="GO:0043039">
    <property type="term" value="P:tRNA aminoacylation"/>
    <property type="evidence" value="ECO:0007669"/>
    <property type="project" value="InterPro"/>
</dbReference>
<dbReference type="InterPro" id="IPR002319">
    <property type="entry name" value="Phenylalanyl-tRNA_Synthase"/>
</dbReference>
<dbReference type="PATRIC" id="fig|68170.10.peg.7423"/>
<evidence type="ECO:0000256" key="1">
    <source>
        <dbReference type="ARBA" id="ARBA00008226"/>
    </source>
</evidence>
<evidence type="ECO:0000313" key="8">
    <source>
        <dbReference type="EMBL" id="KJK51504.1"/>
    </source>
</evidence>
<evidence type="ECO:0000256" key="2">
    <source>
        <dbReference type="ARBA" id="ARBA00022598"/>
    </source>
</evidence>
<dbReference type="GO" id="GO:0005524">
    <property type="term" value="F:ATP binding"/>
    <property type="evidence" value="ECO:0007669"/>
    <property type="project" value="UniProtKB-KW"/>
</dbReference>
<evidence type="ECO:0000313" key="9">
    <source>
        <dbReference type="Proteomes" id="UP000033393"/>
    </source>
</evidence>
<dbReference type="InterPro" id="IPR036690">
    <property type="entry name" value="Fdx_antiC-bd_sf"/>
</dbReference>
<dbReference type="OrthoDB" id="489670at2"/>
<dbReference type="AlphaFoldDB" id="A0A0F0H717"/>
<comment type="similarity">
    <text evidence="1">Belongs to the class-II aminoacyl-tRNA synthetase family.</text>
</comment>
<dbReference type="GO" id="GO:0006412">
    <property type="term" value="P:translation"/>
    <property type="evidence" value="ECO:0007669"/>
    <property type="project" value="UniProtKB-KW"/>
</dbReference>
<dbReference type="SUPFAM" id="SSF54991">
    <property type="entry name" value="Anticodon-binding domain of PheRS"/>
    <property type="match status" value="1"/>
</dbReference>
<keyword evidence="9" id="KW-1185">Reference proteome</keyword>
<proteinExistence type="inferred from homology"/>
<evidence type="ECO:0000259" key="7">
    <source>
        <dbReference type="PROSITE" id="PS51447"/>
    </source>
</evidence>
<accession>A0A0F0H717</accession>
<dbReference type="GO" id="GO:0004812">
    <property type="term" value="F:aminoacyl-tRNA ligase activity"/>
    <property type="evidence" value="ECO:0007669"/>
    <property type="project" value="UniProtKB-KW"/>
</dbReference>
<name>A0A0F0H717_LENAE</name>
<dbReference type="EMBL" id="JYJG01000033">
    <property type="protein sequence ID" value="KJK51504.1"/>
    <property type="molecule type" value="Genomic_DNA"/>
</dbReference>
<dbReference type="Gene3D" id="3.30.930.10">
    <property type="entry name" value="Bira Bifunctional Protein, Domain 2"/>
    <property type="match status" value="1"/>
</dbReference>
<keyword evidence="5" id="KW-0648">Protein biosynthesis</keyword>
<dbReference type="InterPro" id="IPR045864">
    <property type="entry name" value="aa-tRNA-synth_II/BPL/LPL"/>
</dbReference>
<organism evidence="8 9">
    <name type="scientific">Lentzea aerocolonigenes</name>
    <name type="common">Lechevalieria aerocolonigenes</name>
    <name type="synonym">Saccharothrix aerocolonigenes</name>
    <dbReference type="NCBI Taxonomy" id="68170"/>
    <lineage>
        <taxon>Bacteria</taxon>
        <taxon>Bacillati</taxon>
        <taxon>Actinomycetota</taxon>
        <taxon>Actinomycetes</taxon>
        <taxon>Pseudonocardiales</taxon>
        <taxon>Pseudonocardiaceae</taxon>
        <taxon>Lentzea</taxon>
    </lineage>
</organism>
<dbReference type="Pfam" id="PF03147">
    <property type="entry name" value="FDX-ACB"/>
    <property type="match status" value="1"/>
</dbReference>
<dbReference type="Pfam" id="PF01409">
    <property type="entry name" value="tRNA-synt_2d"/>
    <property type="match status" value="1"/>
</dbReference>
<dbReference type="Gene3D" id="3.30.70.380">
    <property type="entry name" value="Ferrodoxin-fold anticodon-binding domain"/>
    <property type="match status" value="1"/>
</dbReference>
<dbReference type="STRING" id="68170.GCA_000974445_02968"/>
<comment type="caution">
    <text evidence="8">The sequence shown here is derived from an EMBL/GenBank/DDBJ whole genome shotgun (WGS) entry which is preliminary data.</text>
</comment>
<dbReference type="InterPro" id="IPR005121">
    <property type="entry name" value="Fdx_antiC-bd"/>
</dbReference>
<dbReference type="GO" id="GO:0000049">
    <property type="term" value="F:tRNA binding"/>
    <property type="evidence" value="ECO:0007669"/>
    <property type="project" value="InterPro"/>
</dbReference>
<evidence type="ECO:0000256" key="5">
    <source>
        <dbReference type="ARBA" id="ARBA00022917"/>
    </source>
</evidence>
<sequence>MYRTDELVRALSVRDLSDPAQGPHAMQLLVKDLHAVLDNPREVRHHPLVPVEHNYERLGYPADAVTREARYTRYVSETCMLRSHTTAMIPPAMRASTPDVTLVCPGLVYRRDTVDRLHTGTPHQLDVWRISRSQEDFGELVDVVVTTLLPGKRYRMVDAQHPYTTHGKQIDVWHDGEWVEIGEGGRTARHVLEDHPHGLATGWGLDRLLMLRKGIPDIRLLRNEDPRIATQMLDLDEYRPISRHPAAIRDISIMAHESEDIETLGDQIRALTPEDVIEEIAILSETPAEELPEHVQQRLEARPGQKNVLIRVTMRAPERTLTDRETNEIRDRLLQGLRATAP</sequence>
<dbReference type="Proteomes" id="UP000033393">
    <property type="component" value="Unassembled WGS sequence"/>
</dbReference>
<keyword evidence="2" id="KW-0436">Ligase</keyword>
<dbReference type="RefSeq" id="WP_045310475.1">
    <property type="nucleotide sequence ID" value="NZ_JYJG01000033.1"/>
</dbReference>
<feature type="domain" description="FDX-ACB" evidence="7">
    <location>
        <begin position="242"/>
        <end position="342"/>
    </location>
</feature>
<keyword evidence="3" id="KW-0547">Nucleotide-binding</keyword>
<protein>
    <submittedName>
        <fullName evidence="8">Phenylalanyl-tRNA synthetase subunit alpha</fullName>
    </submittedName>
</protein>
<reference evidence="8 9" key="1">
    <citation type="submission" date="2015-02" db="EMBL/GenBank/DDBJ databases">
        <authorList>
            <person name="Ju K.-S."/>
            <person name="Doroghazi J.R."/>
            <person name="Metcalf W."/>
        </authorList>
    </citation>
    <scope>NUCLEOTIDE SEQUENCE [LARGE SCALE GENOMIC DNA]</scope>
    <source>
        <strain evidence="8 9">NRRL B-16140</strain>
    </source>
</reference>
<keyword evidence="4" id="KW-0067">ATP-binding</keyword>
<evidence type="ECO:0000256" key="4">
    <source>
        <dbReference type="ARBA" id="ARBA00022840"/>
    </source>
</evidence>
<evidence type="ECO:0000256" key="3">
    <source>
        <dbReference type="ARBA" id="ARBA00022741"/>
    </source>
</evidence>
<keyword evidence="6 8" id="KW-0030">Aminoacyl-tRNA synthetase</keyword>
<dbReference type="SMART" id="SM00896">
    <property type="entry name" value="FDX-ACB"/>
    <property type="match status" value="1"/>
</dbReference>
<gene>
    <name evidence="8" type="ORF">UK23_06590</name>
</gene>
<dbReference type="SUPFAM" id="SSF55681">
    <property type="entry name" value="Class II aaRS and biotin synthetases"/>
    <property type="match status" value="1"/>
</dbReference>